<dbReference type="EMBL" id="FQWD01000002">
    <property type="protein sequence ID" value="SHG03113.1"/>
    <property type="molecule type" value="Genomic_DNA"/>
</dbReference>
<evidence type="ECO:0000313" key="5">
    <source>
        <dbReference type="EMBL" id="SHG03113.1"/>
    </source>
</evidence>
<evidence type="ECO:0000313" key="6">
    <source>
        <dbReference type="Proteomes" id="UP000184520"/>
    </source>
</evidence>
<dbReference type="Pfam" id="PF13176">
    <property type="entry name" value="TPR_7"/>
    <property type="match status" value="1"/>
</dbReference>
<keyword evidence="4" id="KW-0732">Signal</keyword>
<protein>
    <submittedName>
        <fullName evidence="5">Tetratricopeptide repeat-containing protein</fullName>
    </submittedName>
</protein>
<dbReference type="InterPro" id="IPR019734">
    <property type="entry name" value="TPR_rpt"/>
</dbReference>
<dbReference type="PROSITE" id="PS50005">
    <property type="entry name" value="TPR"/>
    <property type="match status" value="1"/>
</dbReference>
<feature type="chain" id="PRO_5012522252" evidence="4">
    <location>
        <begin position="30"/>
        <end position="423"/>
    </location>
</feature>
<evidence type="ECO:0000256" key="3">
    <source>
        <dbReference type="PROSITE-ProRule" id="PRU00339"/>
    </source>
</evidence>
<name>A0A1M5GHC2_9ALTE</name>
<organism evidence="5 6">
    <name type="scientific">Marisediminitalea aggregata</name>
    <dbReference type="NCBI Taxonomy" id="634436"/>
    <lineage>
        <taxon>Bacteria</taxon>
        <taxon>Pseudomonadati</taxon>
        <taxon>Pseudomonadota</taxon>
        <taxon>Gammaproteobacteria</taxon>
        <taxon>Alteromonadales</taxon>
        <taxon>Alteromonadaceae</taxon>
        <taxon>Marisediminitalea</taxon>
    </lineage>
</organism>
<evidence type="ECO:0000256" key="1">
    <source>
        <dbReference type="ARBA" id="ARBA00022737"/>
    </source>
</evidence>
<keyword evidence="6" id="KW-1185">Reference proteome</keyword>
<feature type="repeat" description="TPR" evidence="3">
    <location>
        <begin position="301"/>
        <end position="334"/>
    </location>
</feature>
<reference evidence="6" key="1">
    <citation type="submission" date="2016-11" db="EMBL/GenBank/DDBJ databases">
        <authorList>
            <person name="Varghese N."/>
            <person name="Submissions S."/>
        </authorList>
    </citation>
    <scope>NUCLEOTIDE SEQUENCE [LARGE SCALE GENOMIC DNA]</scope>
    <source>
        <strain evidence="6">CGMCC 1.8995</strain>
    </source>
</reference>
<keyword evidence="1" id="KW-0677">Repeat</keyword>
<evidence type="ECO:0000256" key="4">
    <source>
        <dbReference type="SAM" id="SignalP"/>
    </source>
</evidence>
<proteinExistence type="predicted"/>
<dbReference type="SUPFAM" id="SSF48452">
    <property type="entry name" value="TPR-like"/>
    <property type="match status" value="1"/>
</dbReference>
<dbReference type="AlphaFoldDB" id="A0A1M5GHC2"/>
<dbReference type="SMART" id="SM00028">
    <property type="entry name" value="TPR"/>
    <property type="match status" value="4"/>
</dbReference>
<gene>
    <name evidence="5" type="ORF">SAMN05216361_1018</name>
</gene>
<dbReference type="STRING" id="634436.SAMN05216361_1018"/>
<dbReference type="PANTHER" id="PTHR44186">
    <property type="match status" value="1"/>
</dbReference>
<feature type="signal peptide" evidence="4">
    <location>
        <begin position="1"/>
        <end position="29"/>
    </location>
</feature>
<evidence type="ECO:0000256" key="2">
    <source>
        <dbReference type="ARBA" id="ARBA00022803"/>
    </source>
</evidence>
<dbReference type="Proteomes" id="UP000184520">
    <property type="component" value="Unassembled WGS sequence"/>
</dbReference>
<keyword evidence="2 3" id="KW-0802">TPR repeat</keyword>
<dbReference type="InterPro" id="IPR011990">
    <property type="entry name" value="TPR-like_helical_dom_sf"/>
</dbReference>
<dbReference type="Gene3D" id="1.25.40.10">
    <property type="entry name" value="Tetratricopeptide repeat domain"/>
    <property type="match status" value="2"/>
</dbReference>
<accession>A0A1M5GHC2</accession>
<sequence>MMMKSAMFKKSLVAVAFTLGAAVSAPVLAQSNPPVVCPGYEKGTTNLVGERVGKKVQKAYEAYGEDLVDEAIAQLMDIDASEDFDKAYVNRLLGNMLATKDGQGPKALGYLASSVNPKVLNDLEHAQTLKLIADLSLQEKKYTDAVKYYQAWLDFTCKEDPEVYTRMANAYYELKQFDKLIAPADKAIALYEKPNKNPYVLKLSSYYERKMYPETVKVAEDIVNTFPEEGKWWVQLGQFYLMVEDFKKSLSTLEIAYNNGFLTKPNLIKMLSQLYSTNNMPFKSAEVLAENVNKGVVEKTADNLAAIANSYHQAMEYKEAAKYYEQAAELSSDPEFYRKQGVLLLVAEDYKGAIKALNNALARGTEDAGKVHFSLMEANFYAGNFKQAYEHVKEAKKDSSMRRNANAWEPYIKQKAKNRGINI</sequence>
<dbReference type="PANTHER" id="PTHR44186:SF1">
    <property type="entry name" value="BARDET-BIEDL SYNDROME 4 PROTEIN"/>
    <property type="match status" value="1"/>
</dbReference>